<reference evidence="3 4" key="1">
    <citation type="submission" date="2013-03" db="EMBL/GenBank/DDBJ databases">
        <title>The Genome Sequence of Cladophialophora psammophila CBS 110553.</title>
        <authorList>
            <consortium name="The Broad Institute Genomics Platform"/>
            <person name="Cuomo C."/>
            <person name="de Hoog S."/>
            <person name="Gorbushina A."/>
            <person name="Walker B."/>
            <person name="Young S.K."/>
            <person name="Zeng Q."/>
            <person name="Gargeya S."/>
            <person name="Fitzgerald M."/>
            <person name="Haas B."/>
            <person name="Abouelleil A."/>
            <person name="Allen A.W."/>
            <person name="Alvarado L."/>
            <person name="Arachchi H.M."/>
            <person name="Berlin A.M."/>
            <person name="Chapman S.B."/>
            <person name="Gainer-Dewar J."/>
            <person name="Goldberg J."/>
            <person name="Griggs A."/>
            <person name="Gujja S."/>
            <person name="Hansen M."/>
            <person name="Howarth C."/>
            <person name="Imamovic A."/>
            <person name="Ireland A."/>
            <person name="Larimer J."/>
            <person name="McCowan C."/>
            <person name="Murphy C."/>
            <person name="Pearson M."/>
            <person name="Poon T.W."/>
            <person name="Priest M."/>
            <person name="Roberts A."/>
            <person name="Saif S."/>
            <person name="Shea T."/>
            <person name="Sisk P."/>
            <person name="Sykes S."/>
            <person name="Wortman J."/>
            <person name="Nusbaum C."/>
            <person name="Birren B."/>
        </authorList>
    </citation>
    <scope>NUCLEOTIDE SEQUENCE [LARGE SCALE GENOMIC DNA]</scope>
    <source>
        <strain evidence="3 4">CBS 110553</strain>
    </source>
</reference>
<dbReference type="RefSeq" id="XP_007749902.1">
    <property type="nucleotide sequence ID" value="XM_007751712.1"/>
</dbReference>
<feature type="compositionally biased region" description="Low complexity" evidence="1">
    <location>
        <begin position="309"/>
        <end position="319"/>
    </location>
</feature>
<evidence type="ECO:0000256" key="1">
    <source>
        <dbReference type="SAM" id="MobiDB-lite"/>
    </source>
</evidence>
<dbReference type="HOGENOM" id="CLU_523723_0_0_1"/>
<dbReference type="OrthoDB" id="4161698at2759"/>
<keyword evidence="4" id="KW-1185">Reference proteome</keyword>
<dbReference type="AlphaFoldDB" id="W9WBX0"/>
<keyword evidence="2" id="KW-0472">Membrane</keyword>
<evidence type="ECO:0000313" key="4">
    <source>
        <dbReference type="Proteomes" id="UP000019471"/>
    </source>
</evidence>
<feature type="region of interest" description="Disordered" evidence="1">
    <location>
        <begin position="1"/>
        <end position="27"/>
    </location>
</feature>
<keyword evidence="2" id="KW-1133">Transmembrane helix</keyword>
<gene>
    <name evidence="3" type="ORF">A1O5_11139</name>
</gene>
<sequence>MISASVATNGRGSRVKNKARSSKPSLSADKLSQHLLVEDHVNDFNDMSIRHIWPPHHVRFVMWYHLTTSLPYESIAVAFNATFATDDEAGQMEARNARRIVELIHLRYILIRDELAARGQWPRPTEQGWAPCDHGMCCATLAEVAGKGRMASVMRSVDLKTRMAWELADMAMGLWDGDWEGILLCPRKHQNPISAGATVVQQHSNAPSLPISSKKSLPLSISSLRRSVNSSAWEAPSKQLNRVSQIPIFEEHIGLELSSTEETDIPGNPGTFDPNYPSALSSAAAKMRSSQRKLDLAQQPRHNSSEMPSLSGRLNNSSLRTRRLNRAPISDVQGEMQLLQDDPNLASIESAGSTMSRSSDTHSKTEPTVTQINLVLGMPMSIDISEVCSFVLEQAFKATYWYTILDPFEIFAKNPENLSRHLVMLSGWHFVQFLFAIFVANVVVEYAFQYLRRVLWRRWMIELSPPHASNMSETVYLLYLCIAYQIAVFVWPKCTPQTQQVF</sequence>
<organism evidence="3 4">
    <name type="scientific">Cladophialophora psammophila CBS 110553</name>
    <dbReference type="NCBI Taxonomy" id="1182543"/>
    <lineage>
        <taxon>Eukaryota</taxon>
        <taxon>Fungi</taxon>
        <taxon>Dikarya</taxon>
        <taxon>Ascomycota</taxon>
        <taxon>Pezizomycotina</taxon>
        <taxon>Eurotiomycetes</taxon>
        <taxon>Chaetothyriomycetidae</taxon>
        <taxon>Chaetothyriales</taxon>
        <taxon>Herpotrichiellaceae</taxon>
        <taxon>Cladophialophora</taxon>
    </lineage>
</organism>
<accession>W9WBX0</accession>
<dbReference type="EMBL" id="AMGX01000024">
    <property type="protein sequence ID" value="EXJ65612.1"/>
    <property type="molecule type" value="Genomic_DNA"/>
</dbReference>
<feature type="transmembrane region" description="Helical" evidence="2">
    <location>
        <begin position="474"/>
        <end position="492"/>
    </location>
</feature>
<protein>
    <submittedName>
        <fullName evidence="3">Uncharacterized protein</fullName>
    </submittedName>
</protein>
<feature type="transmembrane region" description="Helical" evidence="2">
    <location>
        <begin position="427"/>
        <end position="448"/>
    </location>
</feature>
<name>W9WBX0_9EURO</name>
<feature type="region of interest" description="Disordered" evidence="1">
    <location>
        <begin position="258"/>
        <end position="320"/>
    </location>
</feature>
<keyword evidence="2" id="KW-0812">Transmembrane</keyword>
<dbReference type="GeneID" id="19195829"/>
<comment type="caution">
    <text evidence="3">The sequence shown here is derived from an EMBL/GenBank/DDBJ whole genome shotgun (WGS) entry which is preliminary data.</text>
</comment>
<proteinExistence type="predicted"/>
<evidence type="ECO:0000256" key="2">
    <source>
        <dbReference type="SAM" id="Phobius"/>
    </source>
</evidence>
<dbReference type="Proteomes" id="UP000019471">
    <property type="component" value="Unassembled WGS sequence"/>
</dbReference>
<evidence type="ECO:0000313" key="3">
    <source>
        <dbReference type="EMBL" id="EXJ65612.1"/>
    </source>
</evidence>
<feature type="compositionally biased region" description="Polar residues" evidence="1">
    <location>
        <begin position="1"/>
        <end position="11"/>
    </location>
</feature>